<accession>A0A1H7WVE3</accession>
<feature type="transmembrane region" description="Helical" evidence="2">
    <location>
        <begin position="176"/>
        <end position="193"/>
    </location>
</feature>
<evidence type="ECO:0000313" key="3">
    <source>
        <dbReference type="EMBL" id="SEM24867.1"/>
    </source>
</evidence>
<sequence>MIQPEAPGDRTRPRSRTRPGPVEQRPHAGMSVRQRAWARVGASPATTAYLLVLVGVHLVLDHVLTARAAASAEQYLSTNLDNLEDHPLLALLGSGLVVDSPLGHPFTLAFGGTLITLVAGITVVLAALERRYGTARACGVLAAGHIGATLLVAPVIALAIAHGWYPASLRAAHDVGISYGAEAVLACATFTLVRGRAARVLWAVAVLAWPLAGVAWTMRLPDFTTIGHLTAAAIGFALGLLMSSTLPRGRGARCAPRVRP</sequence>
<dbReference type="InterPro" id="IPR046862">
    <property type="entry name" value="Rhomboid_2"/>
</dbReference>
<evidence type="ECO:0000256" key="2">
    <source>
        <dbReference type="SAM" id="Phobius"/>
    </source>
</evidence>
<keyword evidence="2" id="KW-0472">Membrane</keyword>
<keyword evidence="2" id="KW-0812">Transmembrane</keyword>
<gene>
    <name evidence="3" type="ORF">SAMN05414137_121141</name>
</gene>
<dbReference type="OrthoDB" id="2242583at2"/>
<feature type="region of interest" description="Disordered" evidence="1">
    <location>
        <begin position="1"/>
        <end position="30"/>
    </location>
</feature>
<dbReference type="Pfam" id="PF20401">
    <property type="entry name" value="Rhomboid_2"/>
    <property type="match status" value="1"/>
</dbReference>
<keyword evidence="4" id="KW-1185">Reference proteome</keyword>
<keyword evidence="2" id="KW-1133">Transmembrane helix</keyword>
<dbReference type="AlphaFoldDB" id="A0A1H7WVE3"/>
<protein>
    <recommendedName>
        <fullName evidence="5">Rhomboid family protein</fullName>
    </recommendedName>
</protein>
<feature type="transmembrane region" description="Helical" evidence="2">
    <location>
        <begin position="200"/>
        <end position="219"/>
    </location>
</feature>
<dbReference type="RefSeq" id="WP_052438896.1">
    <property type="nucleotide sequence ID" value="NZ_BBPN01000020.1"/>
</dbReference>
<feature type="transmembrane region" description="Helical" evidence="2">
    <location>
        <begin position="106"/>
        <end position="128"/>
    </location>
</feature>
<evidence type="ECO:0000256" key="1">
    <source>
        <dbReference type="SAM" id="MobiDB-lite"/>
    </source>
</evidence>
<feature type="transmembrane region" description="Helical" evidence="2">
    <location>
        <begin position="225"/>
        <end position="243"/>
    </location>
</feature>
<feature type="transmembrane region" description="Helical" evidence="2">
    <location>
        <begin position="140"/>
        <end position="164"/>
    </location>
</feature>
<evidence type="ECO:0000313" key="4">
    <source>
        <dbReference type="Proteomes" id="UP000183015"/>
    </source>
</evidence>
<organism evidence="3 4">
    <name type="scientific">Streptacidiphilus jiangxiensis</name>
    <dbReference type="NCBI Taxonomy" id="235985"/>
    <lineage>
        <taxon>Bacteria</taxon>
        <taxon>Bacillati</taxon>
        <taxon>Actinomycetota</taxon>
        <taxon>Actinomycetes</taxon>
        <taxon>Kitasatosporales</taxon>
        <taxon>Streptomycetaceae</taxon>
        <taxon>Streptacidiphilus</taxon>
    </lineage>
</organism>
<dbReference type="eggNOG" id="ENOG5033VXX">
    <property type="taxonomic scope" value="Bacteria"/>
</dbReference>
<name>A0A1H7WVE3_STRJI</name>
<evidence type="ECO:0008006" key="5">
    <source>
        <dbReference type="Google" id="ProtNLM"/>
    </source>
</evidence>
<dbReference type="Proteomes" id="UP000183015">
    <property type="component" value="Unassembled WGS sequence"/>
</dbReference>
<reference evidence="4" key="1">
    <citation type="submission" date="2016-10" db="EMBL/GenBank/DDBJ databases">
        <authorList>
            <person name="Varghese N."/>
        </authorList>
    </citation>
    <scope>NUCLEOTIDE SEQUENCE [LARGE SCALE GENOMIC DNA]</scope>
    <source>
        <strain evidence="4">DSM 45096 / BCRC 16803 / CGMCC 4.1857 / CIP 109030 / JCM 12277 / KCTC 19219 / NBRC 100920 / 33214</strain>
    </source>
</reference>
<feature type="transmembrane region" description="Helical" evidence="2">
    <location>
        <begin position="40"/>
        <end position="60"/>
    </location>
</feature>
<dbReference type="EMBL" id="FOAZ01000021">
    <property type="protein sequence ID" value="SEM24867.1"/>
    <property type="molecule type" value="Genomic_DNA"/>
</dbReference>
<proteinExistence type="predicted"/>